<dbReference type="HAMAP" id="MF_01469">
    <property type="entry name" value="RNase_M5"/>
    <property type="match status" value="1"/>
</dbReference>
<dbReference type="InterPro" id="IPR006171">
    <property type="entry name" value="TOPRIM_dom"/>
</dbReference>
<dbReference type="CDD" id="cd01027">
    <property type="entry name" value="TOPRIM_RNase_M5_like"/>
    <property type="match status" value="1"/>
</dbReference>
<dbReference type="GO" id="GO:0043822">
    <property type="term" value="F:ribonuclease M5 activity"/>
    <property type="evidence" value="ECO:0007669"/>
    <property type="project" value="UniProtKB-UniRule"/>
</dbReference>
<dbReference type="GO" id="GO:0019843">
    <property type="term" value="F:rRNA binding"/>
    <property type="evidence" value="ECO:0007669"/>
    <property type="project" value="UniProtKB-KW"/>
</dbReference>
<keyword evidence="7 11" id="KW-0255">Endonuclease</keyword>
<keyword evidence="9" id="KW-0460">Magnesium</keyword>
<reference evidence="14 15" key="1">
    <citation type="submission" date="2020-07" db="EMBL/GenBank/DDBJ databases">
        <authorList>
            <person name="Criscuolo A."/>
        </authorList>
    </citation>
    <scope>NUCLEOTIDE SEQUENCE [LARGE SCALE GENOMIC DNA]</scope>
    <source>
        <strain evidence="14">CIP107946</strain>
    </source>
</reference>
<evidence type="ECO:0000256" key="8">
    <source>
        <dbReference type="ARBA" id="ARBA00022801"/>
    </source>
</evidence>
<keyword evidence="5" id="KW-0479">Metal-binding</keyword>
<dbReference type="NCBIfam" id="TIGR00334">
    <property type="entry name" value="5S_RNA_mat_M5"/>
    <property type="match status" value="1"/>
</dbReference>
<evidence type="ECO:0000256" key="9">
    <source>
        <dbReference type="ARBA" id="ARBA00022842"/>
    </source>
</evidence>
<dbReference type="GO" id="GO:0046872">
    <property type="term" value="F:metal ion binding"/>
    <property type="evidence" value="ECO:0007669"/>
    <property type="project" value="UniProtKB-KW"/>
</dbReference>
<evidence type="ECO:0000256" key="12">
    <source>
        <dbReference type="NCBIfam" id="TIGR00334"/>
    </source>
</evidence>
<dbReference type="Pfam" id="PF01751">
    <property type="entry name" value="Toprim"/>
    <property type="match status" value="1"/>
</dbReference>
<keyword evidence="4 11" id="KW-0540">Nuclease</keyword>
<dbReference type="InterPro" id="IPR004466">
    <property type="entry name" value="RNase_M5"/>
</dbReference>
<comment type="function">
    <text evidence="11">Required for correct processing of both the 5' and 3' ends of 5S rRNA precursor. Cleaves both sides of a double-stranded region yielding mature 5S rRNA in one step.</text>
</comment>
<evidence type="ECO:0000313" key="14">
    <source>
        <dbReference type="EMBL" id="CAD2071939.1"/>
    </source>
</evidence>
<dbReference type="PROSITE" id="PS50880">
    <property type="entry name" value="TOPRIM"/>
    <property type="match status" value="1"/>
</dbReference>
<dbReference type="Gene3D" id="3.40.1360.10">
    <property type="match status" value="1"/>
</dbReference>
<dbReference type="FunFam" id="3.40.1360.10:FF:000006">
    <property type="entry name" value="Ribonuclease M5"/>
    <property type="match status" value="1"/>
</dbReference>
<comment type="catalytic activity">
    <reaction evidence="11">
        <text>Endonucleolytic cleavage of RNA, removing 21 and 42 nucleotides, respectively, from the 5'- and 3'-termini of a 5S-rRNA precursor.</text>
        <dbReference type="EC" id="3.1.26.8"/>
    </reaction>
</comment>
<keyword evidence="3 11" id="KW-0698">rRNA processing</keyword>
<keyword evidence="10 11" id="KW-0694">RNA-binding</keyword>
<proteinExistence type="inferred from homology"/>
<evidence type="ECO:0000313" key="15">
    <source>
        <dbReference type="Proteomes" id="UP000588186"/>
    </source>
</evidence>
<dbReference type="InterPro" id="IPR025156">
    <property type="entry name" value="RNase_M5_C"/>
</dbReference>
<feature type="domain" description="Toprim" evidence="13">
    <location>
        <begin position="6"/>
        <end position="97"/>
    </location>
</feature>
<dbReference type="AlphaFoldDB" id="A0A6V7R3G8"/>
<comment type="similarity">
    <text evidence="11">Belongs to the ribonuclease M5 family.</text>
</comment>
<dbReference type="InterPro" id="IPR034141">
    <property type="entry name" value="TOPRIM_RNase_M5-like"/>
</dbReference>
<evidence type="ECO:0000256" key="5">
    <source>
        <dbReference type="ARBA" id="ARBA00022723"/>
    </source>
</evidence>
<evidence type="ECO:0000256" key="4">
    <source>
        <dbReference type="ARBA" id="ARBA00022722"/>
    </source>
</evidence>
<evidence type="ECO:0000256" key="1">
    <source>
        <dbReference type="ARBA" id="ARBA00022490"/>
    </source>
</evidence>
<comment type="subcellular location">
    <subcellularLocation>
        <location evidence="11">Cytoplasm</location>
    </subcellularLocation>
</comment>
<evidence type="ECO:0000256" key="10">
    <source>
        <dbReference type="ARBA" id="ARBA00022884"/>
    </source>
</evidence>
<dbReference type="Proteomes" id="UP000588186">
    <property type="component" value="Unassembled WGS sequence"/>
</dbReference>
<evidence type="ECO:0000256" key="6">
    <source>
        <dbReference type="ARBA" id="ARBA00022730"/>
    </source>
</evidence>
<keyword evidence="15" id="KW-1185">Reference proteome</keyword>
<name>A0A6V7R3G8_9BACL</name>
<dbReference type="PANTHER" id="PTHR39156:SF1">
    <property type="entry name" value="RIBONUCLEASE M5"/>
    <property type="match status" value="1"/>
</dbReference>
<dbReference type="GO" id="GO:0006364">
    <property type="term" value="P:rRNA processing"/>
    <property type="evidence" value="ECO:0007669"/>
    <property type="project" value="UniProtKB-UniRule"/>
</dbReference>
<dbReference type="GO" id="GO:0005737">
    <property type="term" value="C:cytoplasm"/>
    <property type="evidence" value="ECO:0007669"/>
    <property type="project" value="UniProtKB-SubCell"/>
</dbReference>
<keyword evidence="8 11" id="KW-0378">Hydrolase</keyword>
<keyword evidence="1 11" id="KW-0963">Cytoplasm</keyword>
<accession>A0A6V7R3G8</accession>
<evidence type="ECO:0000256" key="2">
    <source>
        <dbReference type="ARBA" id="ARBA00022517"/>
    </source>
</evidence>
<sequence>MKQKIKEIIIVEGRDDTNRLKEVLDCDTIETNGSAINKRTLDEIGIALETRGAIIFTDPDYPGERIRNIILERFPNIKEAHLARNKARGQRGKIGIEHAKPKDIMDALDKVMTRNIQIKDMYTISDMVDLKLTGQSDSKARREFLSENLNLGYANANQMRNKLNRYRINKGEVLALLDTYEGEKR</sequence>
<dbReference type="RefSeq" id="WP_186075932.1">
    <property type="nucleotide sequence ID" value="NZ_CAJEWB010000004.1"/>
</dbReference>
<protein>
    <recommendedName>
        <fullName evidence="11 12">Ribonuclease M5</fullName>
        <ecNumber evidence="11 12">3.1.26.8</ecNumber>
    </recommendedName>
    <alternativeName>
        <fullName evidence="11">RNase M5</fullName>
    </alternativeName>
    <alternativeName>
        <fullName evidence="11">Ribosomal RNA terminal maturase M5</fullName>
    </alternativeName>
</protein>
<dbReference type="PANTHER" id="PTHR39156">
    <property type="entry name" value="RIBONUCLEASE M5"/>
    <property type="match status" value="1"/>
</dbReference>
<dbReference type="SUPFAM" id="SSF110455">
    <property type="entry name" value="Toprim domain"/>
    <property type="match status" value="1"/>
</dbReference>
<evidence type="ECO:0000256" key="7">
    <source>
        <dbReference type="ARBA" id="ARBA00022759"/>
    </source>
</evidence>
<dbReference type="EC" id="3.1.26.8" evidence="11 12"/>
<evidence type="ECO:0000256" key="3">
    <source>
        <dbReference type="ARBA" id="ARBA00022552"/>
    </source>
</evidence>
<dbReference type="Pfam" id="PF13331">
    <property type="entry name" value="DUF4093"/>
    <property type="match status" value="1"/>
</dbReference>
<keyword evidence="6 11" id="KW-0699">rRNA-binding</keyword>
<evidence type="ECO:0000259" key="13">
    <source>
        <dbReference type="PROSITE" id="PS50880"/>
    </source>
</evidence>
<dbReference type="SMART" id="SM00493">
    <property type="entry name" value="TOPRIM"/>
    <property type="match status" value="1"/>
</dbReference>
<dbReference type="EMBL" id="CAJEWB010000004">
    <property type="protein sequence ID" value="CAD2071939.1"/>
    <property type="molecule type" value="Genomic_DNA"/>
</dbReference>
<gene>
    <name evidence="14" type="primary">rnmV_2</name>
    <name evidence="11" type="synonym">rnmV</name>
    <name evidence="14" type="ORF">JEOPIN946_00133</name>
</gene>
<evidence type="ECO:0000256" key="11">
    <source>
        <dbReference type="HAMAP-Rule" id="MF_01469"/>
    </source>
</evidence>
<keyword evidence="2 11" id="KW-0690">Ribosome biogenesis</keyword>
<comment type="caution">
    <text evidence="14">The sequence shown here is derived from an EMBL/GenBank/DDBJ whole genome shotgun (WGS) entry which is preliminary data.</text>
</comment>
<organism evidence="14 15">
    <name type="scientific">Phocicoccus pinnipedialis</name>
    <dbReference type="NCBI Taxonomy" id="110845"/>
    <lineage>
        <taxon>Bacteria</taxon>
        <taxon>Bacillati</taxon>
        <taxon>Bacillota</taxon>
        <taxon>Bacilli</taxon>
        <taxon>Bacillales</taxon>
        <taxon>Salinicoccaceae</taxon>
        <taxon>Phocicoccus</taxon>
    </lineage>
</organism>